<proteinExistence type="predicted"/>
<comment type="caution">
    <text evidence="1">The sequence shown here is derived from an EMBL/GenBank/DDBJ whole genome shotgun (WGS) entry which is preliminary data.</text>
</comment>
<name>A0ABU1WMD7_9BURK</name>
<reference evidence="1 2" key="1">
    <citation type="submission" date="2023-07" db="EMBL/GenBank/DDBJ databases">
        <title>Sorghum-associated microbial communities from plants grown in Nebraska, USA.</title>
        <authorList>
            <person name="Schachtman D."/>
        </authorList>
    </citation>
    <scope>NUCLEOTIDE SEQUENCE [LARGE SCALE GENOMIC DNA]</scope>
    <source>
        <strain evidence="1 2">4249</strain>
    </source>
</reference>
<sequence>MQLTGHITPESLMSLEAYSKWRKAHKPEVIAHRKLRSVQLGEHINLQFESEMTIRYQIQEMLRIEKIFEEEGINGEIEAYAPLVPDGGNWKATMLIEYTDINERKRELARLIGVEDRLFIEVEGHARVYAIADEDLDRENDVKTSAVHFVRFELTPHMRASVKAGAAVKLGCDHTHYPAHMQIPLETLASLAGDLK</sequence>
<gene>
    <name evidence="1" type="ORF">J2W49_002317</name>
</gene>
<dbReference type="RefSeq" id="WP_310315772.1">
    <property type="nucleotide sequence ID" value="NZ_JAVDWU010000004.1"/>
</dbReference>
<dbReference type="Proteomes" id="UP001265700">
    <property type="component" value="Unassembled WGS sequence"/>
</dbReference>
<evidence type="ECO:0000313" key="1">
    <source>
        <dbReference type="EMBL" id="MDR7150359.1"/>
    </source>
</evidence>
<dbReference type="Pfam" id="PF12007">
    <property type="entry name" value="DUF3501"/>
    <property type="match status" value="1"/>
</dbReference>
<accession>A0ABU1WMD7</accession>
<dbReference type="EMBL" id="JAVDWU010000004">
    <property type="protein sequence ID" value="MDR7150359.1"/>
    <property type="molecule type" value="Genomic_DNA"/>
</dbReference>
<evidence type="ECO:0008006" key="3">
    <source>
        <dbReference type="Google" id="ProtNLM"/>
    </source>
</evidence>
<organism evidence="1 2">
    <name type="scientific">Hydrogenophaga palleronii</name>
    <dbReference type="NCBI Taxonomy" id="65655"/>
    <lineage>
        <taxon>Bacteria</taxon>
        <taxon>Pseudomonadati</taxon>
        <taxon>Pseudomonadota</taxon>
        <taxon>Betaproteobacteria</taxon>
        <taxon>Burkholderiales</taxon>
        <taxon>Comamonadaceae</taxon>
        <taxon>Hydrogenophaga</taxon>
    </lineage>
</organism>
<dbReference type="InterPro" id="IPR021890">
    <property type="entry name" value="DUF3501"/>
</dbReference>
<keyword evidence="2" id="KW-1185">Reference proteome</keyword>
<evidence type="ECO:0000313" key="2">
    <source>
        <dbReference type="Proteomes" id="UP001265700"/>
    </source>
</evidence>
<protein>
    <recommendedName>
        <fullName evidence="3">DUF3501 domain-containing protein</fullName>
    </recommendedName>
</protein>